<reference evidence="3" key="1">
    <citation type="journal article" date="2011" name="Proc. Natl. Acad. Sci. U.S.A.">
        <title>Obligate biotrophy features unraveled by the genomic analysis of rust fungi.</title>
        <authorList>
            <person name="Duplessis S."/>
            <person name="Cuomo C.A."/>
            <person name="Lin Y.-C."/>
            <person name="Aerts A."/>
            <person name="Tisserant E."/>
            <person name="Veneault-Fourrey C."/>
            <person name="Joly D.L."/>
            <person name="Hacquard S."/>
            <person name="Amselem J."/>
            <person name="Cantarel B.L."/>
            <person name="Chiu R."/>
            <person name="Coutinho P.M."/>
            <person name="Feau N."/>
            <person name="Field M."/>
            <person name="Frey P."/>
            <person name="Gelhaye E."/>
            <person name="Goldberg J."/>
            <person name="Grabherr M.G."/>
            <person name="Kodira C.D."/>
            <person name="Kohler A."/>
            <person name="Kuees U."/>
            <person name="Lindquist E.A."/>
            <person name="Lucas S.M."/>
            <person name="Mago R."/>
            <person name="Mauceli E."/>
            <person name="Morin E."/>
            <person name="Murat C."/>
            <person name="Pangilinan J.L."/>
            <person name="Park R."/>
            <person name="Pearson M."/>
            <person name="Quesneville H."/>
            <person name="Rouhier N."/>
            <person name="Sakthikumar S."/>
            <person name="Salamov A.A."/>
            <person name="Schmutz J."/>
            <person name="Selles B."/>
            <person name="Shapiro H."/>
            <person name="Tanguay P."/>
            <person name="Tuskan G.A."/>
            <person name="Henrissat B."/>
            <person name="Van de Peer Y."/>
            <person name="Rouze P."/>
            <person name="Ellis J.G."/>
            <person name="Dodds P.N."/>
            <person name="Schein J.E."/>
            <person name="Zhong S."/>
            <person name="Hamelin R.C."/>
            <person name="Grigoriev I.V."/>
            <person name="Szabo L.J."/>
            <person name="Martin F."/>
        </authorList>
    </citation>
    <scope>NUCLEOTIDE SEQUENCE [LARGE SCALE GENOMIC DNA]</scope>
    <source>
        <strain evidence="3">98AG31 / pathotype 3-4-7</strain>
    </source>
</reference>
<protein>
    <submittedName>
        <fullName evidence="2">Uncharacterized protein</fullName>
    </submittedName>
</protein>
<feature type="compositionally biased region" description="Polar residues" evidence="1">
    <location>
        <begin position="7"/>
        <end position="18"/>
    </location>
</feature>
<gene>
    <name evidence="2" type="ORF">MELLADRAFT_107516</name>
</gene>
<dbReference type="HOGENOM" id="CLU_1982072_0_0_1"/>
<dbReference type="RefSeq" id="XP_007411430.1">
    <property type="nucleotide sequence ID" value="XM_007411368.1"/>
</dbReference>
<dbReference type="KEGG" id="mlr:MELLADRAFT_107516"/>
<dbReference type="InParanoid" id="F4RQI2"/>
<evidence type="ECO:0000313" key="3">
    <source>
        <dbReference type="Proteomes" id="UP000001072"/>
    </source>
</evidence>
<organism evidence="3">
    <name type="scientific">Melampsora larici-populina (strain 98AG31 / pathotype 3-4-7)</name>
    <name type="common">Poplar leaf rust fungus</name>
    <dbReference type="NCBI Taxonomy" id="747676"/>
    <lineage>
        <taxon>Eukaryota</taxon>
        <taxon>Fungi</taxon>
        <taxon>Dikarya</taxon>
        <taxon>Basidiomycota</taxon>
        <taxon>Pucciniomycotina</taxon>
        <taxon>Pucciniomycetes</taxon>
        <taxon>Pucciniales</taxon>
        <taxon>Melampsoraceae</taxon>
        <taxon>Melampsora</taxon>
    </lineage>
</organism>
<evidence type="ECO:0000256" key="1">
    <source>
        <dbReference type="SAM" id="MobiDB-lite"/>
    </source>
</evidence>
<accession>F4RQI2</accession>
<dbReference type="EMBL" id="GL883113">
    <property type="protein sequence ID" value="EGG05508.1"/>
    <property type="molecule type" value="Genomic_DNA"/>
</dbReference>
<dbReference type="Proteomes" id="UP000001072">
    <property type="component" value="Unassembled WGS sequence"/>
</dbReference>
<feature type="region of interest" description="Disordered" evidence="1">
    <location>
        <begin position="1"/>
        <end position="74"/>
    </location>
</feature>
<dbReference type="VEuPathDB" id="FungiDB:MELLADRAFT_107516"/>
<evidence type="ECO:0000313" key="2">
    <source>
        <dbReference type="EMBL" id="EGG05508.1"/>
    </source>
</evidence>
<dbReference type="GeneID" id="18923195"/>
<name>F4RQI2_MELLP</name>
<keyword evidence="3" id="KW-1185">Reference proteome</keyword>
<feature type="compositionally biased region" description="Basic and acidic residues" evidence="1">
    <location>
        <begin position="39"/>
        <end position="53"/>
    </location>
</feature>
<sequence length="126" mass="14423">MRHLDTTQETPLSMRTSVSHWPPNPTPSHHNTPEGSKPNPDKDLDKSDEGYRDSDEEMSEGSFDLAEDKEHRQNQASIWAKNTTKQHSEHRLDLCARGEAALSQFEQLSLSIQDFHKLLLGIFRKT</sequence>
<proteinExistence type="predicted"/>
<dbReference type="AlphaFoldDB" id="F4RQI2"/>